<dbReference type="Proteomes" id="UP000761423">
    <property type="component" value="Unassembled WGS sequence"/>
</dbReference>
<feature type="transmembrane region" description="Helical" evidence="1">
    <location>
        <begin position="7"/>
        <end position="26"/>
    </location>
</feature>
<gene>
    <name evidence="2" type="ORF">G4L40_01280</name>
</gene>
<accession>A0ABX0IBU2</accession>
<dbReference type="RefSeq" id="WP_166235240.1">
    <property type="nucleotide sequence ID" value="NZ_JAAJBV010000001.1"/>
</dbReference>
<reference evidence="2 3" key="1">
    <citation type="submission" date="2020-02" db="EMBL/GenBank/DDBJ databases">
        <authorList>
            <person name="Chen W.-M."/>
        </authorList>
    </citation>
    <scope>NUCLEOTIDE SEQUENCE [LARGE SCALE GENOMIC DNA]</scope>
    <source>
        <strain evidence="2 3">TWA-26</strain>
    </source>
</reference>
<evidence type="ECO:0000313" key="3">
    <source>
        <dbReference type="Proteomes" id="UP000761423"/>
    </source>
</evidence>
<keyword evidence="1" id="KW-0812">Transmembrane</keyword>
<comment type="caution">
    <text evidence="2">The sequence shown here is derived from an EMBL/GenBank/DDBJ whole genome shotgun (WGS) entry which is preliminary data.</text>
</comment>
<evidence type="ECO:0000256" key="1">
    <source>
        <dbReference type="SAM" id="Phobius"/>
    </source>
</evidence>
<dbReference type="EMBL" id="JAAJBV010000001">
    <property type="protein sequence ID" value="NHM03329.1"/>
    <property type="molecule type" value="Genomic_DNA"/>
</dbReference>
<keyword evidence="1" id="KW-1133">Transmembrane helix</keyword>
<feature type="transmembrane region" description="Helical" evidence="1">
    <location>
        <begin position="72"/>
        <end position="94"/>
    </location>
</feature>
<keyword evidence="1" id="KW-0472">Membrane</keyword>
<feature type="transmembrane region" description="Helical" evidence="1">
    <location>
        <begin position="38"/>
        <end position="60"/>
    </location>
</feature>
<evidence type="ECO:0000313" key="2">
    <source>
        <dbReference type="EMBL" id="NHM03329.1"/>
    </source>
</evidence>
<protein>
    <submittedName>
        <fullName evidence="2">Uncharacterized protein</fullName>
    </submittedName>
</protein>
<proteinExistence type="predicted"/>
<keyword evidence="3" id="KW-1185">Reference proteome</keyword>
<organism evidence="2 3">
    <name type="scientific">Flavobacterium celericrescens</name>
    <dbReference type="NCBI Taxonomy" id="2709780"/>
    <lineage>
        <taxon>Bacteria</taxon>
        <taxon>Pseudomonadati</taxon>
        <taxon>Bacteroidota</taxon>
        <taxon>Flavobacteriia</taxon>
        <taxon>Flavobacteriales</taxon>
        <taxon>Flavobacteriaceae</taxon>
        <taxon>Flavobacterium</taxon>
    </lineage>
</organism>
<name>A0ABX0IBU2_9FLAO</name>
<feature type="transmembrane region" description="Helical" evidence="1">
    <location>
        <begin position="106"/>
        <end position="125"/>
    </location>
</feature>
<sequence length="128" mass="14732">MTNSIAILKKLIFAALPLSIIHLLLFQLPQFKGKEISFYYSIPTLYFVFFILSLVVLITVTKISDKNFDNTGMVFMIATSIKMVIAFFLVRPVLHLQDNKIEKINFFAVFIIFLLIETIIVAKILNKK</sequence>